<evidence type="ECO:0000313" key="3">
    <source>
        <dbReference type="EMBL" id="KAF1933029.1"/>
    </source>
</evidence>
<protein>
    <recommendedName>
        <fullName evidence="2">Ig-like domain-containing protein</fullName>
    </recommendedName>
</protein>
<feature type="compositionally biased region" description="Basic residues" evidence="1">
    <location>
        <begin position="1"/>
        <end position="10"/>
    </location>
</feature>
<dbReference type="Proteomes" id="UP000800082">
    <property type="component" value="Unassembled WGS sequence"/>
</dbReference>
<organism evidence="3 4">
    <name type="scientific">Didymella exigua CBS 183.55</name>
    <dbReference type="NCBI Taxonomy" id="1150837"/>
    <lineage>
        <taxon>Eukaryota</taxon>
        <taxon>Fungi</taxon>
        <taxon>Dikarya</taxon>
        <taxon>Ascomycota</taxon>
        <taxon>Pezizomycotina</taxon>
        <taxon>Dothideomycetes</taxon>
        <taxon>Pleosporomycetidae</taxon>
        <taxon>Pleosporales</taxon>
        <taxon>Pleosporineae</taxon>
        <taxon>Didymellaceae</taxon>
        <taxon>Didymella</taxon>
    </lineage>
</organism>
<feature type="compositionally biased region" description="Polar residues" evidence="1">
    <location>
        <begin position="78"/>
        <end position="87"/>
    </location>
</feature>
<feature type="compositionally biased region" description="Polar residues" evidence="1">
    <location>
        <begin position="54"/>
        <end position="64"/>
    </location>
</feature>
<proteinExistence type="predicted"/>
<feature type="region of interest" description="Disordered" evidence="1">
    <location>
        <begin position="1"/>
        <end position="31"/>
    </location>
</feature>
<feature type="region of interest" description="Disordered" evidence="1">
    <location>
        <begin position="53"/>
        <end position="88"/>
    </location>
</feature>
<name>A0A6A5RZS0_9PLEO</name>
<keyword evidence="4" id="KW-1185">Reference proteome</keyword>
<feature type="compositionally biased region" description="Low complexity" evidence="1">
    <location>
        <begin position="17"/>
        <end position="31"/>
    </location>
</feature>
<dbReference type="RefSeq" id="XP_033453277.1">
    <property type="nucleotide sequence ID" value="XM_033588640.1"/>
</dbReference>
<dbReference type="AlphaFoldDB" id="A0A6A5RZS0"/>
<evidence type="ECO:0000313" key="4">
    <source>
        <dbReference type="Proteomes" id="UP000800082"/>
    </source>
</evidence>
<gene>
    <name evidence="3" type="ORF">M421DRAFT_255261</name>
</gene>
<evidence type="ECO:0000256" key="1">
    <source>
        <dbReference type="SAM" id="MobiDB-lite"/>
    </source>
</evidence>
<feature type="domain" description="Ig-like" evidence="2">
    <location>
        <begin position="12"/>
        <end position="147"/>
    </location>
</feature>
<dbReference type="PROSITE" id="PS50835">
    <property type="entry name" value="IG_LIKE"/>
    <property type="match status" value="1"/>
</dbReference>
<accession>A0A6A5RZS0</accession>
<dbReference type="InterPro" id="IPR007110">
    <property type="entry name" value="Ig-like_dom"/>
</dbReference>
<dbReference type="EMBL" id="ML978958">
    <property type="protein sequence ID" value="KAF1933029.1"/>
    <property type="molecule type" value="Genomic_DNA"/>
</dbReference>
<evidence type="ECO:0000259" key="2">
    <source>
        <dbReference type="PROSITE" id="PS50835"/>
    </source>
</evidence>
<dbReference type="GeneID" id="54346287"/>
<sequence>MVAHLRHISKQPREIGSSDAGSSESGYSNSQSANTMDCIVTPCINLSCGRASSHVRSGENSLPSSIKREHPRKKISWEPSSWSQTSPKRMDTGVSDSQCCVQQLTSQGSALTTSRHRQMENTSNISCEGETHGMKETSFRATTRSVRCVMSVRQEESMAAGLIVCTVPRCVERRTFRLRPPHLHQCRYIQPTGGNCCEILTTVLTYTADILEGL</sequence>
<reference evidence="3" key="1">
    <citation type="journal article" date="2020" name="Stud. Mycol.">
        <title>101 Dothideomycetes genomes: a test case for predicting lifestyles and emergence of pathogens.</title>
        <authorList>
            <person name="Haridas S."/>
            <person name="Albert R."/>
            <person name="Binder M."/>
            <person name="Bloem J."/>
            <person name="Labutti K."/>
            <person name="Salamov A."/>
            <person name="Andreopoulos B."/>
            <person name="Baker S."/>
            <person name="Barry K."/>
            <person name="Bills G."/>
            <person name="Bluhm B."/>
            <person name="Cannon C."/>
            <person name="Castanera R."/>
            <person name="Culley D."/>
            <person name="Daum C."/>
            <person name="Ezra D."/>
            <person name="Gonzalez J."/>
            <person name="Henrissat B."/>
            <person name="Kuo A."/>
            <person name="Liang C."/>
            <person name="Lipzen A."/>
            <person name="Lutzoni F."/>
            <person name="Magnuson J."/>
            <person name="Mondo S."/>
            <person name="Nolan M."/>
            <person name="Ohm R."/>
            <person name="Pangilinan J."/>
            <person name="Park H.-J."/>
            <person name="Ramirez L."/>
            <person name="Alfaro M."/>
            <person name="Sun H."/>
            <person name="Tritt A."/>
            <person name="Yoshinaga Y."/>
            <person name="Zwiers L.-H."/>
            <person name="Turgeon B."/>
            <person name="Goodwin S."/>
            <person name="Spatafora J."/>
            <person name="Crous P."/>
            <person name="Grigoriev I."/>
        </authorList>
    </citation>
    <scope>NUCLEOTIDE SEQUENCE</scope>
    <source>
        <strain evidence="3">CBS 183.55</strain>
    </source>
</reference>